<dbReference type="OrthoDB" id="41987at2157"/>
<gene>
    <name evidence="1" type="ORF">DFR86_01475</name>
</gene>
<dbReference type="RefSeq" id="WP_110379236.1">
    <property type="nucleotide sequence ID" value="NZ_CP029288.2"/>
</dbReference>
<dbReference type="Gene3D" id="3.40.50.280">
    <property type="entry name" value="Cobalamin-binding domain"/>
    <property type="match status" value="1"/>
</dbReference>
<evidence type="ECO:0000313" key="1">
    <source>
        <dbReference type="EMBL" id="AWR96346.1"/>
    </source>
</evidence>
<dbReference type="AlphaFoldDB" id="A0A2U9IK51"/>
<evidence type="ECO:0000313" key="2">
    <source>
        <dbReference type="Proteomes" id="UP000248410"/>
    </source>
</evidence>
<evidence type="ECO:0008006" key="3">
    <source>
        <dbReference type="Google" id="ProtNLM"/>
    </source>
</evidence>
<accession>A0A2U9IK51</accession>
<proteinExistence type="predicted"/>
<sequence length="381" mass="43865">MLLTSDEATFYSLPSLPPNLMPIIVRKNKYPPYGLRKIEALVNAKIVKPSDIEKLSINDKTIGIYVNDPLALTEVSKGLTKIFFDKPYFYYSFLNFSDKIKKLKEKHNLKIIVGGPGAWELKDEDWIDILLIGEAEKTLPKLLYEGSSNKIVYGEPAERFFPIRSPSAFAEIEVKRKNRKIPKKVIEEELKVQSVHGYVNLISDDFLSYGTEEEVLELLRFSSSFGKVKISQISVMSSFNFNFTKMKEVLKLNEKNWLSPVLSGKPGICTLDFETEILNELNKNFIYPMIYVSSEKARELFKYKAIIIPLPDNNKNYYSVLYEAWLNDKKILKIPFSRVLDRILLKTKETNGTYLIKKNFRGIRGLLSLFKEIVSSYISSS</sequence>
<dbReference type="Proteomes" id="UP000248410">
    <property type="component" value="Chromosome"/>
</dbReference>
<dbReference type="KEGG" id="asul:DFR86_01475"/>
<name>A0A2U9IK51_9CREN</name>
<keyword evidence="2" id="KW-1185">Reference proteome</keyword>
<dbReference type="EMBL" id="CP029288">
    <property type="protein sequence ID" value="AWR96346.1"/>
    <property type="molecule type" value="Genomic_DNA"/>
</dbReference>
<protein>
    <recommendedName>
        <fullName evidence="3">Radical SAM protein</fullName>
    </recommendedName>
</protein>
<organism evidence="1 2">
    <name type="scientific">Acidianus sulfidivorans JP7</name>
    <dbReference type="NCBI Taxonomy" id="619593"/>
    <lineage>
        <taxon>Archaea</taxon>
        <taxon>Thermoproteota</taxon>
        <taxon>Thermoprotei</taxon>
        <taxon>Sulfolobales</taxon>
        <taxon>Sulfolobaceae</taxon>
        <taxon>Acidianus</taxon>
    </lineage>
</organism>
<dbReference type="GeneID" id="36836598"/>
<reference evidence="1 2" key="1">
    <citation type="submission" date="2018-05" db="EMBL/GenBank/DDBJ databases">
        <title>Complete Genome Sequences of Extremely Thermoacidophilic, Metal-Mobilizing Type-Strain Members of the Archaeal Family Sulfolobaceae: Acidianus brierleyi DSM-1651T, Acidianus sulfidivorans DSM-18786T, Metallosphaera hakonensis DSM-7519T, and Metallosphaera prunae DSM-10039T.</title>
        <authorList>
            <person name="Counts J.A."/>
            <person name="Kelly R.M."/>
        </authorList>
    </citation>
    <scope>NUCLEOTIDE SEQUENCE [LARGE SCALE GENOMIC DNA]</scope>
    <source>
        <strain evidence="1 2">JP7</strain>
    </source>
</reference>